<sequence>MKSICILLLTSLCCLTAKAQLEIDIPIRSSLSSNSLDQAMRSEQNMEMYTGSPQISIPIHNLIYKDLNIPIDLSYNSIGFKVSQDASWLGLGWNMSFGSIIRSKIGATDNASGLDSISYRDRLSVNTLNIESITPLKNLLSVEEFEIYLQSMNSKIFNDYSYYYQRYTNGAQDYDFFLNAYNNGQGQPDIYYVNVPGDSFKFFLEPRTLKPVILDIKNNYKVEKYESYSWSITNGDGYKYIFNIQETASESSETTSWLLSKIISPVGNAIDFKYQNYGIENSIPEYVGYHLFKEGFVNYMHDLITDKGVRSYYLTSISSPLESINFILSTRADIFGTGPRKLDRIDVVRNSDNKVIKSAKLDYSYFESSMVGGSYAHGFSGYQTSVIKTPTNVEEFYSKRLKLNSLSIKGDANSVYENLHKFQYYDDIKFPLKTSAAVDHWGYFNGENNVDYIPNILYLDRITTDRKYMIVPNAVGNIDLRNYSRNLGQFPEQFLNFKGGNRGASSSHAKVGMLKTIQYPTGGTLEFDWGLNSFKNYRIPSIEQTKKFDSDLLQFLAQNGDGAFVNDNNEASSQSMKRAQFSIEGGAEVSFKATLSEPRDPTYNDKYGSADMEVLQSSEIRIWKKNSDNTKSIVYESNFYGTGTDVIIPNGPQSKMKAREISFVKPLSPGDYELECELLPDYLPAVSGGPNLKFTASFQKQLLTTGVGNIASQFSEYHGGGLRVNKMTWRDINNQIVKKDSFNYNDADGKSSGILTTPISYVQARIATSYSTTTSFANQWALYSSSSIPLSNSAKGNTVGYSYVERIQVGANNKNLGKMVYRFLNEADEYFGDLPTLPSYQNGLISAIEYYDSAGELRKKENFEYSKLYSKYYRGFKVDQVIGYTGGGLYINFYPILSERNVQIKHTATEVNNKMEIVDASTYQYNIDNGKVNKIETILSGGTKSITNYKYPKDFSSQGSVYSQMVANYIVNPVVYEDKIINNNKISKHTDYGSITNYSKLNFKPFSIEVFNNGISFEKTVFAKYDQYGNVLSFVSANGLITTCLWGYGGQYPIAEIKNATYAEVLTVLTQTEIDALNNPVHTEAVMETLIKNAATKLRNHANLSKSMISSYTYKPLVGMTSKTDARGVTEYYEYDGMQRLKAVLDQIKNVTTSMDYHYRPN</sequence>
<feature type="chain" id="PRO_5046087709" description="YD repeat-containing protein" evidence="1">
    <location>
        <begin position="20"/>
        <end position="1162"/>
    </location>
</feature>
<comment type="caution">
    <text evidence="2">The sequence shown here is derived from an EMBL/GenBank/DDBJ whole genome shotgun (WGS) entry which is preliminary data.</text>
</comment>
<reference evidence="3" key="1">
    <citation type="journal article" date="2019" name="Int. J. Syst. Evol. Microbiol.">
        <title>The Global Catalogue of Microorganisms (GCM) 10K type strain sequencing project: providing services to taxonomists for standard genome sequencing and annotation.</title>
        <authorList>
            <consortium name="The Broad Institute Genomics Platform"/>
            <consortium name="The Broad Institute Genome Sequencing Center for Infectious Disease"/>
            <person name="Wu L."/>
            <person name="Ma J."/>
        </authorList>
    </citation>
    <scope>NUCLEOTIDE SEQUENCE [LARGE SCALE GENOMIC DNA]</scope>
    <source>
        <strain evidence="3">KCTC 22209</strain>
    </source>
</reference>
<proteinExistence type="predicted"/>
<keyword evidence="1" id="KW-0732">Signal</keyword>
<dbReference type="EMBL" id="JBHUPE010000004">
    <property type="protein sequence ID" value="MFD2904454.1"/>
    <property type="molecule type" value="Genomic_DNA"/>
</dbReference>
<name>A0ABW5YVF8_9SPHI</name>
<feature type="signal peptide" evidence="1">
    <location>
        <begin position="1"/>
        <end position="19"/>
    </location>
</feature>
<dbReference type="Proteomes" id="UP001597509">
    <property type="component" value="Unassembled WGS sequence"/>
</dbReference>
<keyword evidence="3" id="KW-1185">Reference proteome</keyword>
<protein>
    <recommendedName>
        <fullName evidence="4">YD repeat-containing protein</fullName>
    </recommendedName>
</protein>
<evidence type="ECO:0000256" key="1">
    <source>
        <dbReference type="SAM" id="SignalP"/>
    </source>
</evidence>
<evidence type="ECO:0000313" key="3">
    <source>
        <dbReference type="Proteomes" id="UP001597509"/>
    </source>
</evidence>
<evidence type="ECO:0000313" key="2">
    <source>
        <dbReference type="EMBL" id="MFD2904454.1"/>
    </source>
</evidence>
<organism evidence="2 3">
    <name type="scientific">Sphingobacterium anhuiense</name>
    <dbReference type="NCBI Taxonomy" id="493780"/>
    <lineage>
        <taxon>Bacteria</taxon>
        <taxon>Pseudomonadati</taxon>
        <taxon>Bacteroidota</taxon>
        <taxon>Sphingobacteriia</taxon>
        <taxon>Sphingobacteriales</taxon>
        <taxon>Sphingobacteriaceae</taxon>
        <taxon>Sphingobacterium</taxon>
    </lineage>
</organism>
<evidence type="ECO:0008006" key="4">
    <source>
        <dbReference type="Google" id="ProtNLM"/>
    </source>
</evidence>
<accession>A0ABW5YVF8</accession>
<dbReference type="RefSeq" id="WP_380920447.1">
    <property type="nucleotide sequence ID" value="NZ_JBHUPE010000004.1"/>
</dbReference>
<gene>
    <name evidence="2" type="ORF">ACFS6I_10995</name>
</gene>